<evidence type="ECO:0000256" key="3">
    <source>
        <dbReference type="ARBA" id="ARBA00022840"/>
    </source>
</evidence>
<dbReference type="InterPro" id="IPR037196">
    <property type="entry name" value="HSP90_C"/>
</dbReference>
<dbReference type="Gene3D" id="1.20.120.790">
    <property type="entry name" value="Heat shock protein 90, C-terminal domain"/>
    <property type="match status" value="1"/>
</dbReference>
<dbReference type="InterPro" id="IPR036890">
    <property type="entry name" value="HATPase_C_sf"/>
</dbReference>
<evidence type="ECO:0000256" key="2">
    <source>
        <dbReference type="ARBA" id="ARBA00022741"/>
    </source>
</evidence>
<dbReference type="SUPFAM" id="SSF54211">
    <property type="entry name" value="Ribosomal protein S5 domain 2-like"/>
    <property type="match status" value="1"/>
</dbReference>
<dbReference type="Pfam" id="PF13589">
    <property type="entry name" value="HATPase_c_3"/>
    <property type="match status" value="1"/>
</dbReference>
<evidence type="ECO:0000259" key="5">
    <source>
        <dbReference type="SMART" id="SM00387"/>
    </source>
</evidence>
<dbReference type="Gene3D" id="3.30.565.10">
    <property type="entry name" value="Histidine kinase-like ATPase, C-terminal domain"/>
    <property type="match status" value="1"/>
</dbReference>
<dbReference type="EMBL" id="JACJTA010000107">
    <property type="protein sequence ID" value="MBD2608749.1"/>
    <property type="molecule type" value="Genomic_DNA"/>
</dbReference>
<dbReference type="Gene3D" id="3.40.50.11260">
    <property type="match status" value="1"/>
</dbReference>
<gene>
    <name evidence="6" type="primary">htpG</name>
    <name evidence="6" type="ORF">H6G81_30595</name>
</gene>
<dbReference type="CDD" id="cd16927">
    <property type="entry name" value="HATPase_Hsp90-like"/>
    <property type="match status" value="1"/>
</dbReference>
<dbReference type="Proteomes" id="UP000660380">
    <property type="component" value="Unassembled WGS sequence"/>
</dbReference>
<evidence type="ECO:0000313" key="7">
    <source>
        <dbReference type="Proteomes" id="UP000660380"/>
    </source>
</evidence>
<comment type="similarity">
    <text evidence="1">Belongs to the heat shock protein 90 family.</text>
</comment>
<dbReference type="NCBIfam" id="NF003555">
    <property type="entry name" value="PRK05218.1"/>
    <property type="match status" value="1"/>
</dbReference>
<evidence type="ECO:0000256" key="1">
    <source>
        <dbReference type="ARBA" id="ARBA00008239"/>
    </source>
</evidence>
<evidence type="ECO:0000313" key="6">
    <source>
        <dbReference type="EMBL" id="MBD2608749.1"/>
    </source>
</evidence>
<dbReference type="PIRSF" id="PIRSF002583">
    <property type="entry name" value="Hsp90"/>
    <property type="match status" value="1"/>
</dbReference>
<evidence type="ECO:0000256" key="4">
    <source>
        <dbReference type="ARBA" id="ARBA00023186"/>
    </source>
</evidence>
<proteinExistence type="inferred from homology"/>
<dbReference type="PRINTS" id="PR00775">
    <property type="entry name" value="HEATSHOCK90"/>
</dbReference>
<accession>A0ABR8GZR2</accession>
<dbReference type="SMART" id="SM00387">
    <property type="entry name" value="HATPase_c"/>
    <property type="match status" value="1"/>
</dbReference>
<keyword evidence="3" id="KW-0067">ATP-binding</keyword>
<dbReference type="InterPro" id="IPR020575">
    <property type="entry name" value="Hsp90_N"/>
</dbReference>
<keyword evidence="7" id="KW-1185">Reference proteome</keyword>
<keyword evidence="2" id="KW-0547">Nucleotide-binding</keyword>
<dbReference type="InterPro" id="IPR020568">
    <property type="entry name" value="Ribosomal_Su5_D2-typ_SF"/>
</dbReference>
<dbReference type="RefSeq" id="WP_029637300.1">
    <property type="nucleotide sequence ID" value="NZ_JACJTA010000107.1"/>
</dbReference>
<dbReference type="SUPFAM" id="SSF55874">
    <property type="entry name" value="ATPase domain of HSP90 chaperone/DNA topoisomerase II/histidine kinase"/>
    <property type="match status" value="1"/>
</dbReference>
<dbReference type="InterPro" id="IPR001404">
    <property type="entry name" value="Hsp90_fam"/>
</dbReference>
<reference evidence="6 7" key="1">
    <citation type="journal article" date="2020" name="ISME J.">
        <title>Comparative genomics reveals insights into cyanobacterial evolution and habitat adaptation.</title>
        <authorList>
            <person name="Chen M.Y."/>
            <person name="Teng W.K."/>
            <person name="Zhao L."/>
            <person name="Hu C.X."/>
            <person name="Zhou Y.K."/>
            <person name="Han B.P."/>
            <person name="Song L.R."/>
            <person name="Shu W.S."/>
        </authorList>
    </citation>
    <scope>NUCLEOTIDE SEQUENCE [LARGE SCALE GENOMIC DNA]</scope>
    <source>
        <strain evidence="6 7">FACHB-248</strain>
    </source>
</reference>
<sequence>MLEQGTISIHTENIFPIIKKSLYSDHQIFLRELVSNAVDAIQKLNMVSRAGEYSGEIGEPEIEIAIDKNNKTLSITDNGIGMTTDEVKKYITQVAFSSAEEFIQKYQGKSDQPIIGHFGLGFYSSFMVAQKVEIDTLSYKEGSQAVHWTCDGSPEYTLEDSPRTTRGTTITLTLQEEEEEYLESSRIKNLVKTYCDFMPVPIKLEGEVLNRQKATWRESASSLSQEDYLEFYRYLYPFQEEPLLWVHLNTDYPFIINGILYFPKMKPDVDVTKGQIKLFCNQVFVSDNCEEIIPQFLVPMRGVIDSADIPLNVSRSALQSDRTVRKIGDYIAKKVGDRLKELYRDNREQYINTWKDLGTFVKFGVLNDDKFKKQVEDIIIFRTTAKLSEKTADTPAVQVQSDEGDAWQDVTPKTADSTPQSPYTTLKEYLERNKEHHENRVFYCTDAATQATYVELHKNQGLEVLFMDSFIDTHFINFLEQEYKDVKFTRVDSDLDNTLLDKDKGSEIVDPATNKTRSEVVKELFEKALNKPRLNIRTEALKSDDPQGTPPAMVLLPEILRRLREMNAMMQQQGAEFPEDHILLVNTAHPLIQNLANLNQGSIIQGDGQSPTGQLVNMICQHVYDLALMSQKGFDAEGMKSFVERSNEVLTKLTEQAAK</sequence>
<dbReference type="InterPro" id="IPR003594">
    <property type="entry name" value="HATPase_dom"/>
</dbReference>
<dbReference type="Pfam" id="PF00183">
    <property type="entry name" value="HSP90"/>
    <property type="match status" value="2"/>
</dbReference>
<feature type="domain" description="Histidine kinase/HSP90-like ATPase" evidence="5">
    <location>
        <begin position="25"/>
        <end position="178"/>
    </location>
</feature>
<protein>
    <submittedName>
        <fullName evidence="6">Molecular chaperone HtpG</fullName>
    </submittedName>
</protein>
<name>A0ABR8GZR2_9CYAN</name>
<dbReference type="Gene3D" id="3.30.230.80">
    <property type="match status" value="1"/>
</dbReference>
<organism evidence="6 7">
    <name type="scientific">Scytonema hofmannii FACHB-248</name>
    <dbReference type="NCBI Taxonomy" id="1842502"/>
    <lineage>
        <taxon>Bacteria</taxon>
        <taxon>Bacillati</taxon>
        <taxon>Cyanobacteriota</taxon>
        <taxon>Cyanophyceae</taxon>
        <taxon>Nostocales</taxon>
        <taxon>Scytonemataceae</taxon>
        <taxon>Scytonema</taxon>
    </lineage>
</organism>
<keyword evidence="4" id="KW-0143">Chaperone</keyword>
<comment type="caution">
    <text evidence="6">The sequence shown here is derived from an EMBL/GenBank/DDBJ whole genome shotgun (WGS) entry which is preliminary data.</text>
</comment>
<dbReference type="PANTHER" id="PTHR11528">
    <property type="entry name" value="HEAT SHOCK PROTEIN 90 FAMILY MEMBER"/>
    <property type="match status" value="1"/>
</dbReference>
<dbReference type="SUPFAM" id="SSF110942">
    <property type="entry name" value="HSP90 C-terminal domain"/>
    <property type="match status" value="1"/>
</dbReference>